<feature type="region of interest" description="Disordered" evidence="1">
    <location>
        <begin position="312"/>
        <end position="349"/>
    </location>
</feature>
<feature type="region of interest" description="Disordered" evidence="1">
    <location>
        <begin position="69"/>
        <end position="187"/>
    </location>
</feature>
<reference evidence="2 3" key="1">
    <citation type="submission" date="2020-02" db="EMBL/GenBank/DDBJ databases">
        <title>Draft genome sequence of Lactococcus sp. Hs20B0-1.</title>
        <authorList>
            <person name="Noda S."/>
            <person name="Yuki M."/>
            <person name="Ohkuma M."/>
        </authorList>
    </citation>
    <scope>NUCLEOTIDE SEQUENCE [LARGE SCALE GENOMIC DNA]</scope>
    <source>
        <strain evidence="2 3">Hs20B0-1</strain>
    </source>
</reference>
<evidence type="ECO:0000313" key="2">
    <source>
        <dbReference type="EMBL" id="GFH41413.1"/>
    </source>
</evidence>
<evidence type="ECO:0000313" key="3">
    <source>
        <dbReference type="Proteomes" id="UP000475928"/>
    </source>
</evidence>
<dbReference type="RefSeq" id="WP_172357888.1">
    <property type="nucleotide sequence ID" value="NZ_BLLH01000015.1"/>
</dbReference>
<name>A0A6A0B9W8_9LACT</name>
<feature type="compositionally biased region" description="Acidic residues" evidence="1">
    <location>
        <begin position="166"/>
        <end position="176"/>
    </location>
</feature>
<dbReference type="Proteomes" id="UP000475928">
    <property type="component" value="Unassembled WGS sequence"/>
</dbReference>
<sequence length="424" mass="47517">MKITLELQLDTLEQIAAFGRLSTSKDFQALSGEPVKTITQGVTTSVTEATKEVPVETAKTKKTYEQIMAEINSKESHAPEQTETTTQEETKEKVLEEKPKKRKRRTRAEMAAARAEEEAKKQAELDAKESESLEETVEENSLKESSVETNQEESKEPVQEPVQETIQEESKEDAEEIATSKPTENNPFIQIIPVGSYTPTKSEKYYIKHDGSYFMSEMRSEGVLIAANWTNSKTDDSVTTFDTQEEAENYLKERLEDPQYKFAFVVDSFDTIVSGPFSRLAPETEEKPGAEDSELNPFAEFDTKEEAENYLKERQEDSVTQVTNEESSVNQLEVKTGKEPVAEEPAVDPIDKLKDTVAELEKGVAEKEPVEQETDFNPFAELEETSEKSTDSQSPFATTNAVNNDEVNDFFAKAAAALNSFDAI</sequence>
<dbReference type="AlphaFoldDB" id="A0A6A0B9W8"/>
<comment type="caution">
    <text evidence="2">The sequence shown here is derived from an EMBL/GenBank/DDBJ whole genome shotgun (WGS) entry which is preliminary data.</text>
</comment>
<proteinExistence type="predicted"/>
<feature type="compositionally biased region" description="Polar residues" evidence="1">
    <location>
        <begin position="318"/>
        <end position="333"/>
    </location>
</feature>
<feature type="compositionally biased region" description="Basic and acidic residues" evidence="1">
    <location>
        <begin position="114"/>
        <end position="131"/>
    </location>
</feature>
<dbReference type="EMBL" id="BLLH01000015">
    <property type="protein sequence ID" value="GFH41413.1"/>
    <property type="molecule type" value="Genomic_DNA"/>
</dbReference>
<accession>A0A6A0B9W8</accession>
<evidence type="ECO:0000256" key="1">
    <source>
        <dbReference type="SAM" id="MobiDB-lite"/>
    </source>
</evidence>
<gene>
    <name evidence="2" type="ORF">Hs20B_18110</name>
</gene>
<feature type="region of interest" description="Disordered" evidence="1">
    <location>
        <begin position="365"/>
        <end position="396"/>
    </location>
</feature>
<protein>
    <submittedName>
        <fullName evidence="2">Uncharacterized protein</fullName>
    </submittedName>
</protein>
<keyword evidence="3" id="KW-1185">Reference proteome</keyword>
<feature type="compositionally biased region" description="Basic and acidic residues" evidence="1">
    <location>
        <begin position="140"/>
        <end position="158"/>
    </location>
</feature>
<organism evidence="2 3">
    <name type="scientific">Pseudolactococcus insecticola</name>
    <dbReference type="NCBI Taxonomy" id="2709158"/>
    <lineage>
        <taxon>Bacteria</taxon>
        <taxon>Bacillati</taxon>
        <taxon>Bacillota</taxon>
        <taxon>Bacilli</taxon>
        <taxon>Lactobacillales</taxon>
        <taxon>Streptococcaceae</taxon>
        <taxon>Pseudolactococcus</taxon>
    </lineage>
</organism>
<feature type="compositionally biased region" description="Basic and acidic residues" evidence="1">
    <location>
        <begin position="88"/>
        <end position="99"/>
    </location>
</feature>